<name>A0ABW1ESD1_9ACTN</name>
<evidence type="ECO:0000256" key="2">
    <source>
        <dbReference type="ARBA" id="ARBA00022840"/>
    </source>
</evidence>
<dbReference type="RefSeq" id="WP_380234081.1">
    <property type="nucleotide sequence ID" value="NZ_BAAAVH010000039.1"/>
</dbReference>
<dbReference type="SUPFAM" id="SSF54211">
    <property type="entry name" value="Ribosomal protein S5 domain 2-like"/>
    <property type="match status" value="1"/>
</dbReference>
<organism evidence="4 5">
    <name type="scientific">Kitasatospora aburaviensis</name>
    <dbReference type="NCBI Taxonomy" id="67265"/>
    <lineage>
        <taxon>Bacteria</taxon>
        <taxon>Bacillati</taxon>
        <taxon>Actinomycetota</taxon>
        <taxon>Actinomycetes</taxon>
        <taxon>Kitasatosporales</taxon>
        <taxon>Streptomycetaceae</taxon>
        <taxon>Kitasatospora</taxon>
    </lineage>
</organism>
<dbReference type="InterPro" id="IPR020568">
    <property type="entry name" value="Ribosomal_Su5_D2-typ_SF"/>
</dbReference>
<dbReference type="Proteomes" id="UP001596067">
    <property type="component" value="Unassembled WGS sequence"/>
</dbReference>
<dbReference type="PANTHER" id="PTHR10457:SF7">
    <property type="entry name" value="GALACTOKINASE-RELATED"/>
    <property type="match status" value="1"/>
</dbReference>
<dbReference type="PANTHER" id="PTHR10457">
    <property type="entry name" value="MEVALONATE KINASE/GALACTOKINASE"/>
    <property type="match status" value="1"/>
</dbReference>
<accession>A0ABW1ESD1</accession>
<gene>
    <name evidence="4" type="ORF">ACFP0N_08285</name>
</gene>
<protein>
    <submittedName>
        <fullName evidence="4">Galactokinase family protein</fullName>
    </submittedName>
</protein>
<comment type="caution">
    <text evidence="4">The sequence shown here is derived from an EMBL/GenBank/DDBJ whole genome shotgun (WGS) entry which is preliminary data.</text>
</comment>
<keyword evidence="2" id="KW-0067">ATP-binding</keyword>
<evidence type="ECO:0000259" key="3">
    <source>
        <dbReference type="Pfam" id="PF10509"/>
    </source>
</evidence>
<proteinExistence type="predicted"/>
<evidence type="ECO:0000313" key="4">
    <source>
        <dbReference type="EMBL" id="MFC5884971.1"/>
    </source>
</evidence>
<dbReference type="InterPro" id="IPR014721">
    <property type="entry name" value="Ribsml_uS5_D2-typ_fold_subgr"/>
</dbReference>
<feature type="domain" description="Galactokinase N-terminal" evidence="3">
    <location>
        <begin position="4"/>
        <end position="50"/>
    </location>
</feature>
<evidence type="ECO:0000313" key="5">
    <source>
        <dbReference type="Proteomes" id="UP001596067"/>
    </source>
</evidence>
<dbReference type="Pfam" id="PF10509">
    <property type="entry name" value="GalKase_gal_bdg"/>
    <property type="match status" value="1"/>
</dbReference>
<keyword evidence="5" id="KW-1185">Reference proteome</keyword>
<dbReference type="EMBL" id="JBHSOD010000007">
    <property type="protein sequence ID" value="MFC5884971.1"/>
    <property type="molecule type" value="Genomic_DNA"/>
</dbReference>
<keyword evidence="1" id="KW-0547">Nucleotide-binding</keyword>
<dbReference type="Gene3D" id="3.30.230.10">
    <property type="match status" value="1"/>
</dbReference>
<reference evidence="5" key="1">
    <citation type="journal article" date="2019" name="Int. J. Syst. Evol. Microbiol.">
        <title>The Global Catalogue of Microorganisms (GCM) 10K type strain sequencing project: providing services to taxonomists for standard genome sequencing and annotation.</title>
        <authorList>
            <consortium name="The Broad Institute Genomics Platform"/>
            <consortium name="The Broad Institute Genome Sequencing Center for Infectious Disease"/>
            <person name="Wu L."/>
            <person name="Ma J."/>
        </authorList>
    </citation>
    <scope>NUCLEOTIDE SEQUENCE [LARGE SCALE GENOMIC DNA]</scope>
    <source>
        <strain evidence="5">CGMCC 4.1469</strain>
    </source>
</reference>
<sequence>MTGFAQLYGHAPGGEWAAPGRVNPIGEHTDYNDGLVLPIALPWTARVQARRRGDGLLRLHSTLDGGVTAELRPAELALLAQRAENEFVDRVVAAVTAAFVGAGHGVPRCFPAGAAAGARRTA</sequence>
<dbReference type="InterPro" id="IPR019539">
    <property type="entry name" value="GalKase_N"/>
</dbReference>
<evidence type="ECO:0000256" key="1">
    <source>
        <dbReference type="ARBA" id="ARBA00022741"/>
    </source>
</evidence>